<dbReference type="SUPFAM" id="SSF56112">
    <property type="entry name" value="Protein kinase-like (PK-like)"/>
    <property type="match status" value="1"/>
</dbReference>
<dbReference type="Pfam" id="PF01636">
    <property type="entry name" value="APH"/>
    <property type="match status" value="1"/>
</dbReference>
<dbReference type="Gene3D" id="3.90.1200.10">
    <property type="match status" value="1"/>
</dbReference>
<comment type="caution">
    <text evidence="2">The sequence shown here is derived from an EMBL/GenBank/DDBJ whole genome shotgun (WGS) entry which is preliminary data.</text>
</comment>
<dbReference type="EMBL" id="WUWG01000001">
    <property type="protein sequence ID" value="MXU64743.1"/>
    <property type="molecule type" value="Genomic_DNA"/>
</dbReference>
<dbReference type="Gene3D" id="3.30.200.20">
    <property type="entry name" value="Phosphorylase Kinase, domain 1"/>
    <property type="match status" value="1"/>
</dbReference>
<keyword evidence="2" id="KW-0808">Transferase</keyword>
<dbReference type="AlphaFoldDB" id="A0A6B0TUX3"/>
<keyword evidence="3" id="KW-1185">Reference proteome</keyword>
<protein>
    <submittedName>
        <fullName evidence="2">Phosphotransferase</fullName>
    </submittedName>
</protein>
<accession>A0A6B0TUX3</accession>
<feature type="domain" description="Aminoglycoside phosphotransferase" evidence="1">
    <location>
        <begin position="23"/>
        <end position="268"/>
    </location>
</feature>
<organism evidence="2 3">
    <name type="scientific">Oceanomicrobium pacificus</name>
    <dbReference type="NCBI Taxonomy" id="2692916"/>
    <lineage>
        <taxon>Bacteria</taxon>
        <taxon>Pseudomonadati</taxon>
        <taxon>Pseudomonadota</taxon>
        <taxon>Alphaproteobacteria</taxon>
        <taxon>Rhodobacterales</taxon>
        <taxon>Paracoccaceae</taxon>
        <taxon>Oceanomicrobium</taxon>
    </lineage>
</organism>
<dbReference type="RefSeq" id="WP_160852405.1">
    <property type="nucleotide sequence ID" value="NZ_WUWG01000001.1"/>
</dbReference>
<evidence type="ECO:0000313" key="2">
    <source>
        <dbReference type="EMBL" id="MXU64743.1"/>
    </source>
</evidence>
<reference evidence="2 3" key="1">
    <citation type="submission" date="2019-12" db="EMBL/GenBank/DDBJ databases">
        <title>Strain KN286 was isolated from seawater, which was collected from Caroline Seamount in the tropical western Pacific.</title>
        <authorList>
            <person name="Wang Q."/>
        </authorList>
    </citation>
    <scope>NUCLEOTIDE SEQUENCE [LARGE SCALE GENOMIC DNA]</scope>
    <source>
        <strain evidence="2 3">KN286</strain>
    </source>
</reference>
<dbReference type="InterPro" id="IPR011009">
    <property type="entry name" value="Kinase-like_dom_sf"/>
</dbReference>
<evidence type="ECO:0000259" key="1">
    <source>
        <dbReference type="Pfam" id="PF01636"/>
    </source>
</evidence>
<gene>
    <name evidence="2" type="ORF">GSH16_04745</name>
</gene>
<dbReference type="InterPro" id="IPR002575">
    <property type="entry name" value="Aminoglycoside_PTrfase"/>
</dbReference>
<dbReference type="Proteomes" id="UP000436016">
    <property type="component" value="Unassembled WGS sequence"/>
</dbReference>
<name>A0A6B0TUX3_9RHOB</name>
<proteinExistence type="predicted"/>
<evidence type="ECO:0000313" key="3">
    <source>
        <dbReference type="Proteomes" id="UP000436016"/>
    </source>
</evidence>
<sequence>MDRMAAQSRFLSKAGWSGTTVDPMTGDASTRRYARLSDGHRRAILMDCPPQDGIAADLRPFLAVGQWLGQTGWSVPAPLVVDPDNGFLLLEDLGDALVARVAVDPAIEAASYSRAIDLLAALQDRPCPVDLPLPDLPGLDAAPAYRLPPYDMATYRREWRLVFDWYLDPEDGGSTGDRDALDAALSDLVAERAARPPVLIYRDYHAENLIWLPDRSELAAVGLLDYQDALAGHPAYDLVSLLEDARRDLSPGLRDRMIRRYLDRSGRSEADVLADMAVLGLQRNLKILGLFARLSTRDGKAGYLSKMPRVWTHIETDLAHPVLRDLAPRVRALIPPPDAKRQDRIRARRRVAEAG</sequence>
<dbReference type="GO" id="GO:0016740">
    <property type="term" value="F:transferase activity"/>
    <property type="evidence" value="ECO:0007669"/>
    <property type="project" value="UniProtKB-KW"/>
</dbReference>